<accession>G2EHM8</accession>
<keyword evidence="4" id="KW-1185">Reference proteome</keyword>
<evidence type="ECO:0000256" key="1">
    <source>
        <dbReference type="ARBA" id="ARBA00008791"/>
    </source>
</evidence>
<dbReference type="PANTHER" id="PTHR46268:SF6">
    <property type="entry name" value="UNIVERSAL STRESS PROTEIN UP12"/>
    <property type="match status" value="1"/>
</dbReference>
<dbReference type="Pfam" id="PF00582">
    <property type="entry name" value="Usp"/>
    <property type="match status" value="1"/>
</dbReference>
<comment type="caution">
    <text evidence="3">The sequence shown here is derived from an EMBL/GenBank/DDBJ whole genome shotgun (WGS) entry which is preliminary data.</text>
</comment>
<dbReference type="EMBL" id="AFXZ01000069">
    <property type="protein sequence ID" value="EGV42062.1"/>
    <property type="molecule type" value="Genomic_DNA"/>
</dbReference>
<dbReference type="CDD" id="cd00293">
    <property type="entry name" value="USP-like"/>
    <property type="match status" value="1"/>
</dbReference>
<dbReference type="eggNOG" id="COG0589">
    <property type="taxonomic scope" value="Bacteria"/>
</dbReference>
<organism evidence="3 4">
    <name type="scientific">Bizionia argentinensis JUB59</name>
    <dbReference type="NCBI Taxonomy" id="1046627"/>
    <lineage>
        <taxon>Bacteria</taxon>
        <taxon>Pseudomonadati</taxon>
        <taxon>Bacteroidota</taxon>
        <taxon>Flavobacteriia</taxon>
        <taxon>Flavobacteriales</taxon>
        <taxon>Flavobacteriaceae</taxon>
        <taxon>Bizionia</taxon>
    </lineage>
</organism>
<dbReference type="Proteomes" id="UP000003730">
    <property type="component" value="Unassembled WGS sequence"/>
</dbReference>
<dbReference type="InterPro" id="IPR006016">
    <property type="entry name" value="UspA"/>
</dbReference>
<dbReference type="SUPFAM" id="SSF52402">
    <property type="entry name" value="Adenine nucleotide alpha hydrolases-like"/>
    <property type="match status" value="2"/>
</dbReference>
<dbReference type="PRINTS" id="PR01438">
    <property type="entry name" value="UNVRSLSTRESS"/>
</dbReference>
<gene>
    <name evidence="3" type="ORF">BZARG_2702</name>
</gene>
<proteinExistence type="inferred from homology"/>
<evidence type="ECO:0000313" key="3">
    <source>
        <dbReference type="EMBL" id="EGV42062.1"/>
    </source>
</evidence>
<dbReference type="Gene3D" id="3.40.50.12370">
    <property type="match status" value="1"/>
</dbReference>
<reference evidence="3 4" key="1">
    <citation type="journal article" date="2008" name="Int. J. Syst. Evol. Microbiol.">
        <title>Bizionia argentinensis sp. nov., isolated from surface marine water in Antarctica.</title>
        <authorList>
            <person name="Bercovich A."/>
            <person name="Vazquez S.C."/>
            <person name="Yankilevich P."/>
            <person name="Coria S.H."/>
            <person name="Foti M."/>
            <person name="Hernandez E."/>
            <person name="Vidal A."/>
            <person name="Ruberto L."/>
            <person name="Melo C."/>
            <person name="Marenssi S."/>
            <person name="Criscuolo M."/>
            <person name="Memoli M."/>
            <person name="Arguelles M."/>
            <person name="Mac Cormack W.P."/>
        </authorList>
    </citation>
    <scope>NUCLEOTIDE SEQUENCE [LARGE SCALE GENOMIC DNA]</scope>
    <source>
        <strain evidence="3 4">JUB59</strain>
    </source>
</reference>
<feature type="domain" description="UspA" evidence="2">
    <location>
        <begin position="1"/>
        <end position="146"/>
    </location>
</feature>
<sequence length="281" mass="32193">MRHILLTTDFSKNSIDAINYAVALFMHTECRFHLLHVVKSSNYISGELMSSSTSASLNETVLKSSKDKLENLVEDIKSKNHNLLHTFASIIDYDNLVASINNVVELYQIELIIMGTKGASNFEKIVFGSNTLRVFQRCQVSVLAVPSGAPIKRIKDVLFTTKYESAYKHEDLSILIGLAEHYDYKLDVLHISEEDGLNDNKKGVQQELEGFFRNINHQFVSSNSEAKFLETVLLYIKEHNIEMFSMMRKKHTFLEHLILNHKTQQIAYNLEIPFLMLAYKA</sequence>
<dbReference type="InterPro" id="IPR006015">
    <property type="entry name" value="Universal_stress_UspA"/>
</dbReference>
<dbReference type="STRING" id="1046627.BZARG_2702"/>
<dbReference type="OrthoDB" id="9788959at2"/>
<dbReference type="PANTHER" id="PTHR46268">
    <property type="entry name" value="STRESS RESPONSE PROTEIN NHAX"/>
    <property type="match status" value="1"/>
</dbReference>
<comment type="similarity">
    <text evidence="1">Belongs to the universal stress protein A family.</text>
</comment>
<dbReference type="RefSeq" id="WP_008639842.1">
    <property type="nucleotide sequence ID" value="NZ_AFXZ01000069.1"/>
</dbReference>
<dbReference type="AlphaFoldDB" id="G2EHM8"/>
<protein>
    <submittedName>
        <fullName evidence="3">Universal stress protein</fullName>
    </submittedName>
</protein>
<name>G2EHM8_9FLAO</name>
<evidence type="ECO:0000313" key="4">
    <source>
        <dbReference type="Proteomes" id="UP000003730"/>
    </source>
</evidence>
<evidence type="ECO:0000259" key="2">
    <source>
        <dbReference type="Pfam" id="PF00582"/>
    </source>
</evidence>